<proteinExistence type="predicted"/>
<dbReference type="EMBL" id="CASHTH010003847">
    <property type="protein sequence ID" value="CAI8050270.1"/>
    <property type="molecule type" value="Genomic_DNA"/>
</dbReference>
<gene>
    <name evidence="3" type="ORF">GBAR_LOCUS27624</name>
</gene>
<evidence type="ECO:0000256" key="2">
    <source>
        <dbReference type="SAM" id="SignalP"/>
    </source>
</evidence>
<keyword evidence="2" id="KW-0732">Signal</keyword>
<feature type="chain" id="PRO_5041456820" description="Secreted protein" evidence="2">
    <location>
        <begin position="26"/>
        <end position="79"/>
    </location>
</feature>
<reference evidence="3" key="1">
    <citation type="submission" date="2023-03" db="EMBL/GenBank/DDBJ databases">
        <authorList>
            <person name="Steffen K."/>
            <person name="Cardenas P."/>
        </authorList>
    </citation>
    <scope>NUCLEOTIDE SEQUENCE</scope>
</reference>
<feature type="compositionally biased region" description="Acidic residues" evidence="1">
    <location>
        <begin position="44"/>
        <end position="54"/>
    </location>
</feature>
<protein>
    <recommendedName>
        <fullName evidence="5">Secreted protein</fullName>
    </recommendedName>
</protein>
<sequence>MISSSAMNASYFLVLLALLMPLALCYPQPAMDEDKEQEYGEISQSDDGEEDDSNLEGMLRMIQQRGGDDDDGGGGRRQE</sequence>
<evidence type="ECO:0008006" key="5">
    <source>
        <dbReference type="Google" id="ProtNLM"/>
    </source>
</evidence>
<evidence type="ECO:0000256" key="1">
    <source>
        <dbReference type="SAM" id="MobiDB-lite"/>
    </source>
</evidence>
<keyword evidence="4" id="KW-1185">Reference proteome</keyword>
<accession>A0AA35TL35</accession>
<comment type="caution">
    <text evidence="3">The sequence shown here is derived from an EMBL/GenBank/DDBJ whole genome shotgun (WGS) entry which is preliminary data.</text>
</comment>
<organism evidence="3 4">
    <name type="scientific">Geodia barretti</name>
    <name type="common">Barrett's horny sponge</name>
    <dbReference type="NCBI Taxonomy" id="519541"/>
    <lineage>
        <taxon>Eukaryota</taxon>
        <taxon>Metazoa</taxon>
        <taxon>Porifera</taxon>
        <taxon>Demospongiae</taxon>
        <taxon>Heteroscleromorpha</taxon>
        <taxon>Tetractinellida</taxon>
        <taxon>Astrophorina</taxon>
        <taxon>Geodiidae</taxon>
        <taxon>Geodia</taxon>
    </lineage>
</organism>
<evidence type="ECO:0000313" key="3">
    <source>
        <dbReference type="EMBL" id="CAI8050270.1"/>
    </source>
</evidence>
<feature type="signal peptide" evidence="2">
    <location>
        <begin position="1"/>
        <end position="25"/>
    </location>
</feature>
<dbReference type="AlphaFoldDB" id="A0AA35TL35"/>
<feature type="region of interest" description="Disordered" evidence="1">
    <location>
        <begin position="33"/>
        <end position="79"/>
    </location>
</feature>
<evidence type="ECO:0000313" key="4">
    <source>
        <dbReference type="Proteomes" id="UP001174909"/>
    </source>
</evidence>
<dbReference type="Proteomes" id="UP001174909">
    <property type="component" value="Unassembled WGS sequence"/>
</dbReference>
<name>A0AA35TL35_GEOBA</name>